<comment type="subcellular location">
    <subcellularLocation>
        <location evidence="2">Cytoplasm</location>
        <location evidence="2">Cytoskeleton</location>
        <location evidence="2">Spindle</location>
    </subcellularLocation>
    <subcellularLocation>
        <location evidence="1">Nucleus</location>
    </subcellularLocation>
</comment>
<dbReference type="GO" id="GO:0005880">
    <property type="term" value="C:nuclear microtubule"/>
    <property type="evidence" value="ECO:0007669"/>
    <property type="project" value="TreeGrafter"/>
</dbReference>
<feature type="compositionally biased region" description="Low complexity" evidence="9">
    <location>
        <begin position="469"/>
        <end position="482"/>
    </location>
</feature>
<evidence type="ECO:0000313" key="13">
    <source>
        <dbReference type="Proteomes" id="UP000822688"/>
    </source>
</evidence>
<keyword evidence="7" id="KW-0539">Nucleus</keyword>
<dbReference type="InterPro" id="IPR027330">
    <property type="entry name" value="TPX2_central_dom"/>
</dbReference>
<dbReference type="GO" id="GO:0005819">
    <property type="term" value="C:spindle"/>
    <property type="evidence" value="ECO:0007669"/>
    <property type="project" value="UniProtKB-SubCell"/>
</dbReference>
<reference evidence="12" key="1">
    <citation type="submission" date="2020-06" db="EMBL/GenBank/DDBJ databases">
        <title>WGS assembly of Ceratodon purpureus strain R40.</title>
        <authorList>
            <person name="Carey S.B."/>
            <person name="Jenkins J."/>
            <person name="Shu S."/>
            <person name="Lovell J.T."/>
            <person name="Sreedasyam A."/>
            <person name="Maumus F."/>
            <person name="Tiley G.P."/>
            <person name="Fernandez-Pozo N."/>
            <person name="Barry K."/>
            <person name="Chen C."/>
            <person name="Wang M."/>
            <person name="Lipzen A."/>
            <person name="Daum C."/>
            <person name="Saski C.A."/>
            <person name="Payton A.C."/>
            <person name="Mcbreen J.C."/>
            <person name="Conrad R.E."/>
            <person name="Kollar L.M."/>
            <person name="Olsson S."/>
            <person name="Huttunen S."/>
            <person name="Landis J.B."/>
            <person name="Wickett N.J."/>
            <person name="Johnson M.G."/>
            <person name="Rensing S.A."/>
            <person name="Grimwood J."/>
            <person name="Schmutz J."/>
            <person name="Mcdaniel S.F."/>
        </authorList>
    </citation>
    <scope>NUCLEOTIDE SEQUENCE</scope>
    <source>
        <strain evidence="12">R40</strain>
    </source>
</reference>
<dbReference type="GO" id="GO:0030295">
    <property type="term" value="F:protein kinase activator activity"/>
    <property type="evidence" value="ECO:0007669"/>
    <property type="project" value="TreeGrafter"/>
</dbReference>
<dbReference type="PANTHER" id="PTHR14326:SF44">
    <property type="entry name" value="TARGETING PROTEIN FOR XKLP2"/>
    <property type="match status" value="1"/>
</dbReference>
<evidence type="ECO:0000259" key="11">
    <source>
        <dbReference type="Pfam" id="PF12214"/>
    </source>
</evidence>
<feature type="domain" description="TPX2 C-terminal" evidence="10">
    <location>
        <begin position="722"/>
        <end position="797"/>
    </location>
</feature>
<evidence type="ECO:0000259" key="10">
    <source>
        <dbReference type="Pfam" id="PF06886"/>
    </source>
</evidence>
<dbReference type="GO" id="GO:0008017">
    <property type="term" value="F:microtubule binding"/>
    <property type="evidence" value="ECO:0007669"/>
    <property type="project" value="TreeGrafter"/>
</dbReference>
<comment type="similarity">
    <text evidence="3">Belongs to the TPX2 family.</text>
</comment>
<dbReference type="AlphaFoldDB" id="A0A8T0J0Z6"/>
<evidence type="ECO:0000256" key="2">
    <source>
        <dbReference type="ARBA" id="ARBA00004186"/>
    </source>
</evidence>
<sequence>MEVIRCEKNETTDGLNEAEVAKPDPFLNIDWVYEFSAPKYFDFSCEETDAEVLAAERWFEIVIPYENSPHVSKTKSIPELRSTALGKSHGGKLEALQILAHISPLSDSKKVIKDAEEFPGDQIEEVLQNIADCEEKPEGCGNMAEDYEGKIADCEVDPDKSHEVQSSNCVDEEPCTPEGRAITGVIENNAKRTPPSALAALLISPGSLPAKRLYSDTWKEPPPAEQAPRSQSKNRLSFSRTGRKKTLTNKKPTSAHSKTINASSKPMNVNSKLISASSKLINDSSKCYSQAEKKQKLEGGRLNQLLYTKDKLPRPKKPPTLTVPHEFQLRTDERAHIHQGDPSKASPFVSLAERVRRFHTKNSGRPPVPNNNSSLQAKLHEHEKAKVKLTVAKSPAFGTSQRVRPSKVKSAAELEEEMLAKIPKFKARPLPKKILEAPALPTFTKSTPQVQEFQEFHLHTMDRAQQHASSSAPSSTETLSTSQNVPKPRDLTKQRPPQLETANRVRTSTVKSREELEEEELAKLPKFKARPLNKMIFESKGDLGVPRNQKRMITTPQEFHFKTDERAHSRDPDTLADQILKLSLSKPNKVEPVLRPTIPKPFHLATDDRGLAKGMRDIQERIQQQQMEVDARIPIANPLPWTTDFPEVPPKPLPKECTKPEPFYLESLVLHEHEQERLMEERLHAEQLEAALREFHAQPNLSKVPVVLPEKQRIPLTVVEGFNLLADQRAIEREDFEKKVAEKQMQYKRYREKYEAARKAEEEKFLKAMRKEMVPTARPMPAFPPPRLPLRSTKGPTKPVSPQFSKKPLLKER</sequence>
<evidence type="ECO:0000256" key="6">
    <source>
        <dbReference type="ARBA" id="ARBA00023212"/>
    </source>
</evidence>
<dbReference type="Pfam" id="PF06886">
    <property type="entry name" value="TPX2"/>
    <property type="match status" value="1"/>
</dbReference>
<evidence type="ECO:0000256" key="8">
    <source>
        <dbReference type="SAM" id="Coils"/>
    </source>
</evidence>
<dbReference type="InterPro" id="IPR009675">
    <property type="entry name" value="TPX2_fam"/>
</dbReference>
<name>A0A8T0J0Z6_CERPU</name>
<evidence type="ECO:0000256" key="4">
    <source>
        <dbReference type="ARBA" id="ARBA00022490"/>
    </source>
</evidence>
<dbReference type="EMBL" id="CM026422">
    <property type="protein sequence ID" value="KAG0588789.1"/>
    <property type="molecule type" value="Genomic_DNA"/>
</dbReference>
<keyword evidence="4" id="KW-0963">Cytoplasm</keyword>
<feature type="coiled-coil region" evidence="8">
    <location>
        <begin position="733"/>
        <end position="771"/>
    </location>
</feature>
<keyword evidence="8" id="KW-0175">Coiled coil</keyword>
<dbReference type="GO" id="GO:0090307">
    <property type="term" value="P:mitotic spindle assembly"/>
    <property type="evidence" value="ECO:0007669"/>
    <property type="project" value="TreeGrafter"/>
</dbReference>
<dbReference type="PANTHER" id="PTHR14326">
    <property type="entry name" value="TARGETING PROTEIN FOR XKLP2"/>
    <property type="match status" value="1"/>
</dbReference>
<dbReference type="GO" id="GO:0060236">
    <property type="term" value="P:regulation of mitotic spindle organization"/>
    <property type="evidence" value="ECO:0007669"/>
    <property type="project" value="InterPro"/>
</dbReference>
<protein>
    <recommendedName>
        <fullName evidence="14">Protein TPX2</fullName>
    </recommendedName>
</protein>
<comment type="caution">
    <text evidence="12">The sequence shown here is derived from an EMBL/GenBank/DDBJ whole genome shotgun (WGS) entry which is preliminary data.</text>
</comment>
<evidence type="ECO:0000256" key="7">
    <source>
        <dbReference type="ARBA" id="ARBA00023242"/>
    </source>
</evidence>
<feature type="region of interest" description="Disordered" evidence="9">
    <location>
        <begin position="462"/>
        <end position="519"/>
    </location>
</feature>
<evidence type="ECO:0000256" key="9">
    <source>
        <dbReference type="SAM" id="MobiDB-lite"/>
    </source>
</evidence>
<accession>A0A8T0J0Z6</accession>
<evidence type="ECO:0000256" key="1">
    <source>
        <dbReference type="ARBA" id="ARBA00004123"/>
    </source>
</evidence>
<feature type="domain" description="TPX2 central" evidence="11">
    <location>
        <begin position="388"/>
        <end position="482"/>
    </location>
</feature>
<evidence type="ECO:0000256" key="3">
    <source>
        <dbReference type="ARBA" id="ARBA00005885"/>
    </source>
</evidence>
<keyword evidence="6" id="KW-0206">Cytoskeleton</keyword>
<proteinExistence type="inferred from homology"/>
<feature type="compositionally biased region" description="Polar residues" evidence="9">
    <location>
        <begin position="228"/>
        <end position="240"/>
    </location>
</feature>
<feature type="region of interest" description="Disordered" evidence="9">
    <location>
        <begin position="213"/>
        <end position="267"/>
    </location>
</feature>
<feature type="domain" description="TPX2 central" evidence="11">
    <location>
        <begin position="491"/>
        <end position="684"/>
    </location>
</feature>
<feature type="compositionally biased region" description="Polar residues" evidence="9">
    <location>
        <begin position="500"/>
        <end position="510"/>
    </location>
</feature>
<dbReference type="Proteomes" id="UP000822688">
    <property type="component" value="Chromosome 2"/>
</dbReference>
<organism evidence="12 13">
    <name type="scientific">Ceratodon purpureus</name>
    <name type="common">Fire moss</name>
    <name type="synonym">Dicranum purpureum</name>
    <dbReference type="NCBI Taxonomy" id="3225"/>
    <lineage>
        <taxon>Eukaryota</taxon>
        <taxon>Viridiplantae</taxon>
        <taxon>Streptophyta</taxon>
        <taxon>Embryophyta</taxon>
        <taxon>Bryophyta</taxon>
        <taxon>Bryophytina</taxon>
        <taxon>Bryopsida</taxon>
        <taxon>Dicranidae</taxon>
        <taxon>Pseudoditrichales</taxon>
        <taxon>Ditrichaceae</taxon>
        <taxon>Ceratodon</taxon>
    </lineage>
</organism>
<evidence type="ECO:0000313" key="12">
    <source>
        <dbReference type="EMBL" id="KAG0588789.1"/>
    </source>
</evidence>
<feature type="region of interest" description="Disordered" evidence="9">
    <location>
        <begin position="776"/>
        <end position="813"/>
    </location>
</feature>
<evidence type="ECO:0008006" key="14">
    <source>
        <dbReference type="Google" id="ProtNLM"/>
    </source>
</evidence>
<gene>
    <name evidence="12" type="ORF">KC19_2G269000</name>
</gene>
<dbReference type="InterPro" id="IPR027329">
    <property type="entry name" value="TPX2_C"/>
</dbReference>
<evidence type="ECO:0000256" key="5">
    <source>
        <dbReference type="ARBA" id="ARBA00022701"/>
    </source>
</evidence>
<dbReference type="Pfam" id="PF12214">
    <property type="entry name" value="TPX2_importin"/>
    <property type="match status" value="2"/>
</dbReference>
<keyword evidence="13" id="KW-1185">Reference proteome</keyword>
<keyword evidence="5" id="KW-0493">Microtubule</keyword>
<feature type="compositionally biased region" description="Polar residues" evidence="9">
    <location>
        <begin position="249"/>
        <end position="267"/>
    </location>
</feature>